<evidence type="ECO:0000259" key="1">
    <source>
        <dbReference type="Pfam" id="PF14238"/>
    </source>
</evidence>
<name>A0A2N9LUD6_9BACT</name>
<evidence type="ECO:0000313" key="3">
    <source>
        <dbReference type="Proteomes" id="UP000239735"/>
    </source>
</evidence>
<dbReference type="Pfam" id="PF14238">
    <property type="entry name" value="DUF4340"/>
    <property type="match status" value="1"/>
</dbReference>
<sequence length="249" mass="27225">MKLEKKGQTIEFARIKDGWQILKPEPLRADSFAVDELVRSIADVRMDLSGGENNDAAATKFGQGTLVAKVALAGDQGTQTLELRKSKDDYLAKSSAADGAYKVDASLGTTLERSLNEFRNKKLFDFGFEDPGKLEIHEGQKSWFLARSGNDWWFNDKKTDTTAVESLVEKLRDLTATGFPTSGFSSAEIAVTVTSGQGKQVEKVMISKLGDHYIARRDNEPSLYELSASDVNDITAAADSIKPVTAAKH</sequence>
<reference evidence="3" key="1">
    <citation type="submission" date="2018-02" db="EMBL/GenBank/DDBJ databases">
        <authorList>
            <person name="Hausmann B."/>
        </authorList>
    </citation>
    <scope>NUCLEOTIDE SEQUENCE [LARGE SCALE GENOMIC DNA]</scope>
    <source>
        <strain evidence="3">Peat soil MAG SbA5</strain>
    </source>
</reference>
<evidence type="ECO:0000313" key="2">
    <source>
        <dbReference type="EMBL" id="SPE26851.1"/>
    </source>
</evidence>
<dbReference type="EMBL" id="OKRB01000115">
    <property type="protein sequence ID" value="SPE26851.1"/>
    <property type="molecule type" value="Genomic_DNA"/>
</dbReference>
<dbReference type="OrthoDB" id="128744at2"/>
<organism evidence="2 3">
    <name type="scientific">Candidatus Sulfuritelmatomonas gaucii</name>
    <dbReference type="NCBI Taxonomy" id="2043161"/>
    <lineage>
        <taxon>Bacteria</taxon>
        <taxon>Pseudomonadati</taxon>
        <taxon>Acidobacteriota</taxon>
        <taxon>Terriglobia</taxon>
        <taxon>Terriglobales</taxon>
        <taxon>Acidobacteriaceae</taxon>
        <taxon>Candidatus Sulfuritelmatomonas</taxon>
    </lineage>
</organism>
<dbReference type="InterPro" id="IPR025641">
    <property type="entry name" value="DUF4340"/>
</dbReference>
<dbReference type="Proteomes" id="UP000239735">
    <property type="component" value="Unassembled WGS sequence"/>
</dbReference>
<proteinExistence type="predicted"/>
<gene>
    <name evidence="2" type="ORF">SBA5_560017</name>
</gene>
<feature type="domain" description="DUF4340" evidence="1">
    <location>
        <begin position="19"/>
        <end position="181"/>
    </location>
</feature>
<accession>A0A2N9LUD6</accession>
<protein>
    <recommendedName>
        <fullName evidence="1">DUF4340 domain-containing protein</fullName>
    </recommendedName>
</protein>
<dbReference type="AlphaFoldDB" id="A0A2N9LUD6"/>